<organism evidence="1 2">
    <name type="scientific">Kangiella spongicola</name>
    <dbReference type="NCBI Taxonomy" id="796379"/>
    <lineage>
        <taxon>Bacteria</taxon>
        <taxon>Pseudomonadati</taxon>
        <taxon>Pseudomonadota</taxon>
        <taxon>Gammaproteobacteria</taxon>
        <taxon>Kangiellales</taxon>
        <taxon>Kangiellaceae</taxon>
        <taxon>Kangiella</taxon>
    </lineage>
</organism>
<name>A0A318D003_9GAMM</name>
<dbReference type="OrthoDB" id="330204at2"/>
<dbReference type="AlphaFoldDB" id="A0A318D003"/>
<proteinExistence type="predicted"/>
<keyword evidence="2" id="KW-1185">Reference proteome</keyword>
<accession>A0A318D003</accession>
<sequence length="93" mass="10721">MAAFTVRVVLYKADLEDYEELYEYMNSEGFDKTITSDDGVTFQLPDAEYNYQGNISRSDVLEKAKIAARKTQKNYSVLVTESNGRSWYNLNKV</sequence>
<gene>
    <name evidence="1" type="ORF">DL796_09470</name>
</gene>
<comment type="caution">
    <text evidence="1">The sequence shown here is derived from an EMBL/GenBank/DDBJ whole genome shotgun (WGS) entry which is preliminary data.</text>
</comment>
<protein>
    <submittedName>
        <fullName evidence="1">DUF2622 domain-containing protein</fullName>
    </submittedName>
</protein>
<reference evidence="1 2" key="1">
    <citation type="submission" date="2018-05" db="EMBL/GenBank/DDBJ databases">
        <title>Kangiella spongicola genome sequence.</title>
        <authorList>
            <person name="Maclea K.S."/>
            <person name="Goen A.E."/>
            <person name="Kelley C."/>
            <person name="Underriner A."/>
            <person name="Silverwood T."/>
            <person name="Trachtenberg A.M."/>
        </authorList>
    </citation>
    <scope>NUCLEOTIDE SEQUENCE [LARGE SCALE GENOMIC DNA]</scope>
    <source>
        <strain evidence="1 2">ATCC BAA-2076</strain>
    </source>
</reference>
<dbReference type="EMBL" id="QICH01000003">
    <property type="protein sequence ID" value="PXF62560.1"/>
    <property type="molecule type" value="Genomic_DNA"/>
</dbReference>
<evidence type="ECO:0000313" key="1">
    <source>
        <dbReference type="EMBL" id="PXF62560.1"/>
    </source>
</evidence>
<evidence type="ECO:0000313" key="2">
    <source>
        <dbReference type="Proteomes" id="UP000247689"/>
    </source>
</evidence>
<dbReference type="RefSeq" id="WP_110201469.1">
    <property type="nucleotide sequence ID" value="NZ_QICH01000003.1"/>
</dbReference>
<dbReference type="Proteomes" id="UP000247689">
    <property type="component" value="Unassembled WGS sequence"/>
</dbReference>